<accession>A0A9P8ENB3</accession>
<dbReference type="AlphaFoldDB" id="A0A9P8ENB3"/>
<evidence type="ECO:0000313" key="1">
    <source>
        <dbReference type="EMBL" id="KAG9694175.1"/>
    </source>
</evidence>
<reference evidence="1" key="2">
    <citation type="submission" date="2021-08" db="EMBL/GenBank/DDBJ databases">
        <authorList>
            <person name="Gostincar C."/>
            <person name="Sun X."/>
            <person name="Song Z."/>
            <person name="Gunde-Cimerman N."/>
        </authorList>
    </citation>
    <scope>NUCLEOTIDE SEQUENCE</scope>
    <source>
        <strain evidence="1">EXF-9911</strain>
    </source>
</reference>
<dbReference type="EMBL" id="JAHFXF010000170">
    <property type="protein sequence ID" value="KAG9694175.1"/>
    <property type="molecule type" value="Genomic_DNA"/>
</dbReference>
<reference evidence="1" key="1">
    <citation type="journal article" date="2021" name="J Fungi (Basel)">
        <title>Virulence traits and population genomics of the black yeast Aureobasidium melanogenum.</title>
        <authorList>
            <person name="Cernosa A."/>
            <person name="Sun X."/>
            <person name="Gostincar C."/>
            <person name="Fang C."/>
            <person name="Gunde-Cimerman N."/>
            <person name="Song Z."/>
        </authorList>
    </citation>
    <scope>NUCLEOTIDE SEQUENCE</scope>
    <source>
        <strain evidence="1">EXF-9911</strain>
    </source>
</reference>
<gene>
    <name evidence="1" type="ORF">KCU76_g5446</name>
</gene>
<sequence>MLISSATTGTNSTTQIISSSTVSSSAVDDLPTVAASLTFAPEFTAITTSCNDLVCVTVAVDASTTSTFGALTTDPAITPTTATTSAPEFTATTVSCEDLDDLLCVSLAIGSSTTSTIGDMFVIGSDPTASIAQPTITETSATETSLPTTTTSTSSACTPLPTSCDDYTYFRLKASSSDSAINGKYAQVSAEGISMTEENMYYAMVFCLTNDNDLLYPISDYSQIIGKTSSNRPIQIGSMGTPLNCAAVSNEDCTATLQCTWQDDYRMVVDSADTLYLTDEKATDYSADGDPTPVNLILSW</sequence>
<feature type="non-terminal residue" evidence="1">
    <location>
        <position position="300"/>
    </location>
</feature>
<protein>
    <submittedName>
        <fullName evidence="1">Uncharacterized protein</fullName>
    </submittedName>
</protein>
<dbReference type="OrthoDB" id="10544179at2759"/>
<proteinExistence type="predicted"/>
<name>A0A9P8ENB3_AURME</name>
<comment type="caution">
    <text evidence="1">The sequence shown here is derived from an EMBL/GenBank/DDBJ whole genome shotgun (WGS) entry which is preliminary data.</text>
</comment>
<organism evidence="1 2">
    <name type="scientific">Aureobasidium melanogenum</name>
    <name type="common">Aureobasidium pullulans var. melanogenum</name>
    <dbReference type="NCBI Taxonomy" id="46634"/>
    <lineage>
        <taxon>Eukaryota</taxon>
        <taxon>Fungi</taxon>
        <taxon>Dikarya</taxon>
        <taxon>Ascomycota</taxon>
        <taxon>Pezizomycotina</taxon>
        <taxon>Dothideomycetes</taxon>
        <taxon>Dothideomycetidae</taxon>
        <taxon>Dothideales</taxon>
        <taxon>Saccotheciaceae</taxon>
        <taxon>Aureobasidium</taxon>
    </lineage>
</organism>
<dbReference type="Proteomes" id="UP000779574">
    <property type="component" value="Unassembled WGS sequence"/>
</dbReference>
<evidence type="ECO:0000313" key="2">
    <source>
        <dbReference type="Proteomes" id="UP000779574"/>
    </source>
</evidence>